<dbReference type="AlphaFoldDB" id="A0A242BL42"/>
<feature type="domain" description="CNA-B" evidence="2">
    <location>
        <begin position="2"/>
        <end position="60"/>
    </location>
</feature>
<keyword evidence="1" id="KW-1133">Transmembrane helix</keyword>
<accession>A0A242BL42</accession>
<protein>
    <submittedName>
        <fullName evidence="3">Collagen-binding protein</fullName>
    </submittedName>
</protein>
<keyword evidence="1" id="KW-0472">Membrane</keyword>
<gene>
    <name evidence="3" type="ORF">A5810_000493</name>
</gene>
<evidence type="ECO:0000313" key="4">
    <source>
        <dbReference type="Proteomes" id="UP000194885"/>
    </source>
</evidence>
<dbReference type="CDD" id="cd00222">
    <property type="entry name" value="CollagenBindB"/>
    <property type="match status" value="1"/>
</dbReference>
<evidence type="ECO:0000259" key="2">
    <source>
        <dbReference type="Pfam" id="PF05738"/>
    </source>
</evidence>
<proteinExistence type="predicted"/>
<dbReference type="SUPFAM" id="SSF49478">
    <property type="entry name" value="Cna protein B-type domain"/>
    <property type="match status" value="1"/>
</dbReference>
<keyword evidence="1" id="KW-0812">Transmembrane</keyword>
<comment type="caution">
    <text evidence="3">The sequence shown here is derived from an EMBL/GenBank/DDBJ whole genome shotgun (WGS) entry which is preliminary data.</text>
</comment>
<dbReference type="EMBL" id="NGKW01000001">
    <property type="protein sequence ID" value="OTN96161.1"/>
    <property type="molecule type" value="Genomic_DNA"/>
</dbReference>
<name>A0A242BL42_ENTFC</name>
<dbReference type="Proteomes" id="UP000194885">
    <property type="component" value="Unassembled WGS sequence"/>
</dbReference>
<keyword evidence="3" id="KW-0176">Collagen</keyword>
<dbReference type="NCBIfam" id="TIGR01167">
    <property type="entry name" value="LPXTG_anchor"/>
    <property type="match status" value="1"/>
</dbReference>
<sequence>MNLLADGQPIQHKEVSEKDDWRYRFTNLPKYKDGQEIIYTVTEDNVPEYSTTIDGYNIKNSYTPGKTNISIPGSHITPWKNFPEKTEREKIRNLFSQKLQIFAHTGESSEQRTNYISERAVPKQITNKSKSILPKTSSKKSSFAVIIGLLIVTICTGIFLQKYKKV</sequence>
<dbReference type="Gene3D" id="2.60.40.1140">
    <property type="entry name" value="Collagen-binding surface protein Cna, B-type domain"/>
    <property type="match status" value="1"/>
</dbReference>
<dbReference type="InterPro" id="IPR008454">
    <property type="entry name" value="Collagen-bd_Cna-like_B-typ_dom"/>
</dbReference>
<organism evidence="3 4">
    <name type="scientific">Enterococcus faecium</name>
    <name type="common">Streptococcus faecium</name>
    <dbReference type="NCBI Taxonomy" id="1352"/>
    <lineage>
        <taxon>Bacteria</taxon>
        <taxon>Bacillati</taxon>
        <taxon>Bacillota</taxon>
        <taxon>Bacilli</taxon>
        <taxon>Lactobacillales</taxon>
        <taxon>Enterococcaceae</taxon>
        <taxon>Enterococcus</taxon>
    </lineage>
</organism>
<reference evidence="3 4" key="1">
    <citation type="submission" date="2017-05" db="EMBL/GenBank/DDBJ databases">
        <title>The Genome Sequence of Enterococcus faecium 7H8_DIV0219.</title>
        <authorList>
            <consortium name="The Broad Institute Genomics Platform"/>
            <consortium name="The Broad Institute Genomic Center for Infectious Diseases"/>
            <person name="Earl A."/>
            <person name="Manson A."/>
            <person name="Schwartman J."/>
            <person name="Gilmore M."/>
            <person name="Abouelleil A."/>
            <person name="Cao P."/>
            <person name="Chapman S."/>
            <person name="Cusick C."/>
            <person name="Shea T."/>
            <person name="Young S."/>
            <person name="Neafsey D."/>
            <person name="Nusbaum C."/>
            <person name="Birren B."/>
        </authorList>
    </citation>
    <scope>NUCLEOTIDE SEQUENCE [LARGE SCALE GENOMIC DNA]</scope>
    <source>
        <strain evidence="3 4">7H8_DIV0219</strain>
    </source>
</reference>
<evidence type="ECO:0000313" key="3">
    <source>
        <dbReference type="EMBL" id="OTN96161.1"/>
    </source>
</evidence>
<feature type="transmembrane region" description="Helical" evidence="1">
    <location>
        <begin position="141"/>
        <end position="160"/>
    </location>
</feature>
<dbReference type="Pfam" id="PF05738">
    <property type="entry name" value="Cna_B"/>
    <property type="match status" value="1"/>
</dbReference>
<evidence type="ECO:0000256" key="1">
    <source>
        <dbReference type="SAM" id="Phobius"/>
    </source>
</evidence>